<protein>
    <submittedName>
        <fullName evidence="3">TPM domain-containing protein</fullName>
    </submittedName>
</protein>
<dbReference type="PANTHER" id="PTHR30373">
    <property type="entry name" value="UPF0603 PROTEIN YGCG"/>
    <property type="match status" value="1"/>
</dbReference>
<sequence>MKNFFLLFLGICLSFPLISWAGRPYRVEQIPNVQLADRYRFTSNPDGVLSSGAVAEIDSICYALRHKALAQVAVVAVEQIEGDDLFTFAHTLFSQWGVGRQDSDNGLGILLVVGCHEVRFVTGYGLEGVLPDALCSRIINRYMLPYFREGNYSAGMVAGVQAVASVLNGSELDLGGNDDYRGEDMPGWMIWMIILLCIGLPLGVAMWRSYRESRCPHCHKRHGLVQESCHLEARTDTSNIFLRTYRCRYCGAVVTRRTRRYRDDNHGRRGGGGMWIGGFGGGRGFGGGSFGGGFGGGSFGGGGAGGRW</sequence>
<dbReference type="Pfam" id="PF04536">
    <property type="entry name" value="TPM_phosphatase"/>
    <property type="match status" value="1"/>
</dbReference>
<keyword evidence="1" id="KW-1133">Transmembrane helix</keyword>
<evidence type="ECO:0000259" key="2">
    <source>
        <dbReference type="Pfam" id="PF04536"/>
    </source>
</evidence>
<name>A0A9D2L580_9BACT</name>
<accession>A0A9D2L580</accession>
<gene>
    <name evidence="3" type="ORF">H9779_07770</name>
</gene>
<feature type="transmembrane region" description="Helical" evidence="1">
    <location>
        <begin position="188"/>
        <end position="207"/>
    </location>
</feature>
<dbReference type="Proteomes" id="UP000824259">
    <property type="component" value="Unassembled WGS sequence"/>
</dbReference>
<keyword evidence="1" id="KW-0472">Membrane</keyword>
<evidence type="ECO:0000313" key="3">
    <source>
        <dbReference type="EMBL" id="HJA99476.1"/>
    </source>
</evidence>
<dbReference type="InterPro" id="IPR007621">
    <property type="entry name" value="TPM_dom"/>
</dbReference>
<dbReference type="Gene3D" id="3.10.310.50">
    <property type="match status" value="1"/>
</dbReference>
<dbReference type="PANTHER" id="PTHR30373:SF2">
    <property type="entry name" value="UPF0603 PROTEIN YGCG"/>
    <property type="match status" value="1"/>
</dbReference>
<feature type="domain" description="TPM" evidence="2">
    <location>
        <begin position="45"/>
        <end position="165"/>
    </location>
</feature>
<dbReference type="EMBL" id="DWYR01000025">
    <property type="protein sequence ID" value="HJA99476.1"/>
    <property type="molecule type" value="Genomic_DNA"/>
</dbReference>
<proteinExistence type="predicted"/>
<evidence type="ECO:0000313" key="4">
    <source>
        <dbReference type="Proteomes" id="UP000824259"/>
    </source>
</evidence>
<comment type="caution">
    <text evidence="3">The sequence shown here is derived from an EMBL/GenBank/DDBJ whole genome shotgun (WGS) entry which is preliminary data.</text>
</comment>
<keyword evidence="1" id="KW-0812">Transmembrane</keyword>
<reference evidence="3" key="2">
    <citation type="submission" date="2021-04" db="EMBL/GenBank/DDBJ databases">
        <authorList>
            <person name="Gilroy R."/>
        </authorList>
    </citation>
    <scope>NUCLEOTIDE SEQUENCE</scope>
    <source>
        <strain evidence="3">CHK169-11906</strain>
    </source>
</reference>
<reference evidence="3" key="1">
    <citation type="journal article" date="2021" name="PeerJ">
        <title>Extensive microbial diversity within the chicken gut microbiome revealed by metagenomics and culture.</title>
        <authorList>
            <person name="Gilroy R."/>
            <person name="Ravi A."/>
            <person name="Getino M."/>
            <person name="Pursley I."/>
            <person name="Horton D.L."/>
            <person name="Alikhan N.F."/>
            <person name="Baker D."/>
            <person name="Gharbi K."/>
            <person name="Hall N."/>
            <person name="Watson M."/>
            <person name="Adriaenssens E.M."/>
            <person name="Foster-Nyarko E."/>
            <person name="Jarju S."/>
            <person name="Secka A."/>
            <person name="Antonio M."/>
            <person name="Oren A."/>
            <person name="Chaudhuri R.R."/>
            <person name="La Ragione R."/>
            <person name="Hildebrand F."/>
            <person name="Pallen M.J."/>
        </authorList>
    </citation>
    <scope>NUCLEOTIDE SEQUENCE</scope>
    <source>
        <strain evidence="3">CHK169-11906</strain>
    </source>
</reference>
<evidence type="ECO:0000256" key="1">
    <source>
        <dbReference type="SAM" id="Phobius"/>
    </source>
</evidence>
<organism evidence="3 4">
    <name type="scientific">Candidatus Alistipes avicola</name>
    <dbReference type="NCBI Taxonomy" id="2838432"/>
    <lineage>
        <taxon>Bacteria</taxon>
        <taxon>Pseudomonadati</taxon>
        <taxon>Bacteroidota</taxon>
        <taxon>Bacteroidia</taxon>
        <taxon>Bacteroidales</taxon>
        <taxon>Rikenellaceae</taxon>
        <taxon>Alistipes</taxon>
    </lineage>
</organism>
<dbReference type="AlphaFoldDB" id="A0A9D2L580"/>